<evidence type="ECO:0000256" key="1">
    <source>
        <dbReference type="ARBA" id="ARBA00004613"/>
    </source>
</evidence>
<dbReference type="SMART" id="SM00043">
    <property type="entry name" value="CY"/>
    <property type="match status" value="2"/>
</dbReference>
<dbReference type="PANTHER" id="PTHR13814:SF10">
    <property type="entry name" value="FETUIN-B"/>
    <property type="match status" value="1"/>
</dbReference>
<keyword evidence="2" id="KW-0964">Secreted</keyword>
<dbReference type="GO" id="GO:0060255">
    <property type="term" value="P:regulation of macromolecule metabolic process"/>
    <property type="evidence" value="ECO:0007669"/>
    <property type="project" value="UniProtKB-ARBA"/>
</dbReference>
<evidence type="ECO:0000256" key="5">
    <source>
        <dbReference type="ARBA" id="ARBA00023157"/>
    </source>
</evidence>
<dbReference type="Proteomes" id="UP000694394">
    <property type="component" value="Chromosome 1"/>
</dbReference>
<dbReference type="Ensembl" id="ENSMICT00000073236.1">
    <property type="protein sequence ID" value="ENSMICP00000050599.1"/>
    <property type="gene ID" value="ENSMICG00000049077.1"/>
</dbReference>
<dbReference type="GeneTree" id="ENSGT00950000182930"/>
<accession>A0A8C5YG96</accession>
<feature type="chain" id="PRO_5044150559" evidence="8">
    <location>
        <begin position="19"/>
        <end position="384"/>
    </location>
</feature>
<feature type="signal peptide" evidence="8">
    <location>
        <begin position="1"/>
        <end position="18"/>
    </location>
</feature>
<name>A0A8C5YG96_MICMU</name>
<dbReference type="EMBL" id="ABDC03000977">
    <property type="status" value="NOT_ANNOTATED_CDS"/>
    <property type="molecule type" value="Genomic_DNA"/>
</dbReference>
<sequence length="384" mass="41649">MGLLLPLVLCTLALCCGAVSLPQQALGPSPLLSRGCNEADVLAVAGFALQDINRDRKDGYVLSLNRVNDAREHRQDGLGSLFYLTLDVLETNCHVLSKKAWKDCRVRSLHESVYGQCKVIFYINKPHRVLYSPAYNCTLSPVSRRKIQRICPDCPGPTHADSSDPRVLEAATESLAKYNNESTSKQYSLVKVTRASSQWVSGPAYFVEYLVKESPCTTAEAGSCSLQSSDSEPIGLCTGSLAQSDRTFVSVNCDFFETQAPAPGHENSAIKKEPVNLPKVQEPQGKNTSLAASPYKAGPKGSVQYLPDLDDKNPNNSQEKNPHEAFPVQLDLTTNPGGETLDVSFLFLGPEKQTLVVLPFPGQEQRSAECPGAAQEASPLVLPP</sequence>
<dbReference type="FunFam" id="3.10.450.10:FF:000005">
    <property type="entry name" value="Histidine-rich glycoprotein"/>
    <property type="match status" value="1"/>
</dbReference>
<reference evidence="10" key="2">
    <citation type="submission" date="2025-08" db="UniProtKB">
        <authorList>
            <consortium name="Ensembl"/>
        </authorList>
    </citation>
    <scope>IDENTIFICATION</scope>
</reference>
<evidence type="ECO:0000256" key="2">
    <source>
        <dbReference type="ARBA" id="ARBA00022525"/>
    </source>
</evidence>
<dbReference type="KEGG" id="mmur:105885061"/>
<dbReference type="GO" id="GO:0005615">
    <property type="term" value="C:extracellular space"/>
    <property type="evidence" value="ECO:0007669"/>
    <property type="project" value="InterPro"/>
</dbReference>
<reference evidence="10" key="1">
    <citation type="submission" date="2016-12" db="EMBL/GenBank/DDBJ databases">
        <title>Mouse lemur reference genome and diversity panel.</title>
        <authorList>
            <person name="Harris R."/>
            <person name="Larsen P."/>
            <person name="Liu Y."/>
            <person name="Hughes D.S."/>
            <person name="Murali S."/>
            <person name="Raveendran M."/>
            <person name="Korchina V."/>
            <person name="Wang M."/>
            <person name="Jhangiani S."/>
            <person name="Bandaranaike D."/>
            <person name="Bellair M."/>
            <person name="Blankenburg K."/>
            <person name="Chao H."/>
            <person name="Dahdouli M."/>
            <person name="Dinh H."/>
            <person name="Doddapaneni H."/>
            <person name="English A."/>
            <person name="Firestine M."/>
            <person name="Gnanaolivu R."/>
            <person name="Gross S."/>
            <person name="Hernandez B."/>
            <person name="Javaid M."/>
            <person name="Jayaseelan J."/>
            <person name="Jones J."/>
            <person name="Khan Z."/>
            <person name="Kovar C."/>
            <person name="Kurapati P."/>
            <person name="Le B."/>
            <person name="Lee S."/>
            <person name="Li M."/>
            <person name="Mathew T."/>
            <person name="Narasimhan A."/>
            <person name="Ngo D."/>
            <person name="Nguyen L."/>
            <person name="Okwuonu G."/>
            <person name="Ongeri F."/>
            <person name="Osuji N."/>
            <person name="Pu L.-L."/>
            <person name="Puazo M."/>
            <person name="Quiroz J."/>
            <person name="Raj R."/>
            <person name="Rajbhandari K."/>
            <person name="Reid J.G."/>
            <person name="Santibanez J."/>
            <person name="Sexton D."/>
            <person name="Skinner E."/>
            <person name="Vee V."/>
            <person name="Weissenberger G."/>
            <person name="Wu Y."/>
            <person name="Xin Y."/>
            <person name="Han Y."/>
            <person name="Campbell C."/>
            <person name="Brown A."/>
            <person name="Sullivan B."/>
            <person name="Shelton J."/>
            <person name="Brown S."/>
            <person name="Dudchenko O."/>
            <person name="Machol I."/>
            <person name="Durand N."/>
            <person name="Shamim M."/>
            <person name="Lieberman A."/>
            <person name="Muzny D.M."/>
            <person name="Richards S."/>
            <person name="Yoder A."/>
            <person name="Worley K.C."/>
            <person name="Rogers J."/>
            <person name="Gibbs R.A."/>
        </authorList>
    </citation>
    <scope>NUCLEOTIDE SEQUENCE [LARGE SCALE GENOMIC DNA]</scope>
</reference>
<evidence type="ECO:0000256" key="8">
    <source>
        <dbReference type="SAM" id="SignalP"/>
    </source>
</evidence>
<dbReference type="CDD" id="cd00042">
    <property type="entry name" value="CY"/>
    <property type="match status" value="2"/>
</dbReference>
<keyword evidence="6" id="KW-0325">Glycoprotein</keyword>
<dbReference type="PROSITE" id="PS01254">
    <property type="entry name" value="FETUIN_1"/>
    <property type="match status" value="1"/>
</dbReference>
<dbReference type="InterPro" id="IPR046350">
    <property type="entry name" value="Cystatin_sf"/>
</dbReference>
<dbReference type="Gene3D" id="3.10.450.10">
    <property type="match status" value="2"/>
</dbReference>
<dbReference type="GeneID" id="105885061"/>
<dbReference type="GO" id="GO:0007339">
    <property type="term" value="P:binding of sperm to zona pellucida"/>
    <property type="evidence" value="ECO:0007669"/>
    <property type="project" value="Ensembl"/>
</dbReference>
<dbReference type="PROSITE" id="PS01255">
    <property type="entry name" value="FETUIN_2"/>
    <property type="match status" value="1"/>
</dbReference>
<evidence type="ECO:0000259" key="9">
    <source>
        <dbReference type="PROSITE" id="PS51530"/>
    </source>
</evidence>
<evidence type="ECO:0000313" key="10">
    <source>
        <dbReference type="Ensembl" id="ENSMICP00000050599.1"/>
    </source>
</evidence>
<gene>
    <name evidence="10" type="primary">FETUB</name>
</gene>
<dbReference type="GO" id="GO:0008191">
    <property type="term" value="F:metalloendopeptidase inhibitor activity"/>
    <property type="evidence" value="ECO:0007669"/>
    <property type="project" value="Ensembl"/>
</dbReference>
<protein>
    <submittedName>
        <fullName evidence="10">Fetuin B</fullName>
    </submittedName>
</protein>
<keyword evidence="3 8" id="KW-0732">Signal</keyword>
<evidence type="ECO:0000313" key="11">
    <source>
        <dbReference type="Proteomes" id="UP000694394"/>
    </source>
</evidence>
<feature type="domain" description="Cystatin fetuin-B-type" evidence="9">
    <location>
        <begin position="25"/>
        <end position="138"/>
    </location>
</feature>
<evidence type="ECO:0000256" key="4">
    <source>
        <dbReference type="ARBA" id="ARBA00022737"/>
    </source>
</evidence>
<feature type="domain" description="Cystatin fetuin-B-type" evidence="9">
    <location>
        <begin position="149"/>
        <end position="254"/>
    </location>
</feature>
<dbReference type="AlphaFoldDB" id="A0A8C5YG96"/>
<dbReference type="Pfam" id="PF00031">
    <property type="entry name" value="Cystatin"/>
    <property type="match status" value="2"/>
</dbReference>
<dbReference type="PANTHER" id="PTHR13814">
    <property type="entry name" value="FETUIN"/>
    <property type="match status" value="1"/>
</dbReference>
<feature type="region of interest" description="Disordered" evidence="7">
    <location>
        <begin position="363"/>
        <end position="384"/>
    </location>
</feature>
<organism evidence="10 11">
    <name type="scientific">Microcebus murinus</name>
    <name type="common">Gray mouse lemur</name>
    <name type="synonym">Lemur murinus</name>
    <dbReference type="NCBI Taxonomy" id="30608"/>
    <lineage>
        <taxon>Eukaryota</taxon>
        <taxon>Metazoa</taxon>
        <taxon>Chordata</taxon>
        <taxon>Craniata</taxon>
        <taxon>Vertebrata</taxon>
        <taxon>Euteleostomi</taxon>
        <taxon>Mammalia</taxon>
        <taxon>Eutheria</taxon>
        <taxon>Euarchontoglires</taxon>
        <taxon>Primates</taxon>
        <taxon>Strepsirrhini</taxon>
        <taxon>Lemuriformes</taxon>
        <taxon>Cheirogaleidae</taxon>
        <taxon>Microcebus</taxon>
    </lineage>
</organism>
<dbReference type="RefSeq" id="XP_012645106.1">
    <property type="nucleotide sequence ID" value="XM_012789652.2"/>
</dbReference>
<dbReference type="GO" id="GO:0004869">
    <property type="term" value="F:cysteine-type endopeptidase inhibitor activity"/>
    <property type="evidence" value="ECO:0007669"/>
    <property type="project" value="InterPro"/>
</dbReference>
<keyword evidence="5" id="KW-1015">Disulfide bond</keyword>
<evidence type="ECO:0000256" key="3">
    <source>
        <dbReference type="ARBA" id="ARBA00022729"/>
    </source>
</evidence>
<dbReference type="InterPro" id="IPR000010">
    <property type="entry name" value="Cystatin_dom"/>
</dbReference>
<comment type="subcellular location">
    <subcellularLocation>
        <location evidence="1">Secreted</location>
    </subcellularLocation>
</comment>
<dbReference type="InterPro" id="IPR025764">
    <property type="entry name" value="Cystatin_Fetuin_B"/>
</dbReference>
<dbReference type="PROSITE" id="PS51530">
    <property type="entry name" value="CYSTATIN_FETUIN_B"/>
    <property type="match status" value="2"/>
</dbReference>
<dbReference type="InterPro" id="IPR050735">
    <property type="entry name" value="Kininogen_Fetuin_HRG"/>
</dbReference>
<evidence type="ECO:0000256" key="7">
    <source>
        <dbReference type="SAM" id="MobiDB-lite"/>
    </source>
</evidence>
<dbReference type="CTD" id="26998"/>
<dbReference type="OrthoDB" id="9941887at2759"/>
<keyword evidence="11" id="KW-1185">Reference proteome</keyword>
<evidence type="ECO:0000256" key="6">
    <source>
        <dbReference type="ARBA" id="ARBA00023180"/>
    </source>
</evidence>
<keyword evidence="4" id="KW-0677">Repeat</keyword>
<proteinExistence type="predicted"/>
<dbReference type="InterPro" id="IPR001363">
    <property type="entry name" value="Prot_inh_fetuin_CS"/>
</dbReference>
<dbReference type="SUPFAM" id="SSF54403">
    <property type="entry name" value="Cystatin/monellin"/>
    <property type="match status" value="2"/>
</dbReference>
<reference evidence="10" key="3">
    <citation type="submission" date="2025-09" db="UniProtKB">
        <authorList>
            <consortium name="Ensembl"/>
        </authorList>
    </citation>
    <scope>IDENTIFICATION</scope>
</reference>
<feature type="region of interest" description="Disordered" evidence="7">
    <location>
        <begin position="279"/>
        <end position="322"/>
    </location>
</feature>